<feature type="domain" description="Sulfatase-modifying factor enzyme-like" evidence="2">
    <location>
        <begin position="216"/>
        <end position="296"/>
    </location>
</feature>
<comment type="caution">
    <text evidence="3">The sequence shown here is derived from an EMBL/GenBank/DDBJ whole genome shotgun (WGS) entry which is preliminary data.</text>
</comment>
<dbReference type="InterPro" id="IPR051043">
    <property type="entry name" value="Sulfatase_Mod_Factor_Kinase"/>
</dbReference>
<evidence type="ECO:0000313" key="3">
    <source>
        <dbReference type="EMBL" id="RNA40125.1"/>
    </source>
</evidence>
<evidence type="ECO:0000313" key="4">
    <source>
        <dbReference type="Proteomes" id="UP000276133"/>
    </source>
</evidence>
<dbReference type="InterPro" id="IPR042095">
    <property type="entry name" value="SUMF_sf"/>
</dbReference>
<sequence>MNIKKPNDRYTNPLTGKLVFDSIKPLDLTNFTKEDAKAYFDNSFDLYETLFTSLKYDSIYYLCPDRLRLPLIFYYGHTAAVFMNKLCLAGLIKPNERIRLDLDMTFETGVDEMSWDDTEHYRMGGSYKWPSVEETKEFRAKVRDLIYKVIERTPLELPVTWDSPWWALFMGFEHERIHFETSTVLIRQYPVELVQRPVGWSYAPFELSQEKNIIQNEMVKVPDTQVRLGKKLDFPTYGWDNEYGQVDCKVSAFEASKFKVTNEQYLEFVLDNGYLKREYWSEEGWQWVRYKQARHPLFWICPLKCKSGCGGSISNYSHCQEHHFTKSQINTFKSLNGKEDMKNFFKDSDENHNDNLTEFPFKLRLMFDVVDMPKNWPVEVNYHEAKAFCKWKGQGFRCISEAEHHAIREYDILDLNPSKDIIYHIHSKVNHNMAYGSSTPVDLHPANCKGFHDVFGNVWEWTEDNFNGLPGTKTHFLYDDFSSPCYDGRHNLIMGGSWASTGDVASCYARYMFRRHFYQHCGFRLVRSLPTMDNSKPNPHIRLVKDQIFVLGSGTPDKKVDLDENELEIGYYETTNKQYLYDSHLHPEYFHNEIVYQHKNGEQVEKLIGEVNKILDENPVEAKIATHLGCSTGRLVFNLAKRFEEVVGVDFCGKFLDIALKLQSEGEVCVKIGSEDVCIKCDDKSVVNKANFKQMTWIPNEIPKSELVVFSMIDRIENHLSWLKRLREIVRPSGVLVIYSEDSKWTSKKLKEIFDKIFDFKKEISLCGKDCLSLWKMKPSYAAEYL</sequence>
<dbReference type="AlphaFoldDB" id="A0A3M7SWR4"/>
<dbReference type="PANTHER" id="PTHR23150:SF26">
    <property type="entry name" value="GENERIC METHYLTRANSFERASE"/>
    <property type="match status" value="1"/>
</dbReference>
<dbReference type="InterPro" id="IPR005532">
    <property type="entry name" value="SUMF_dom"/>
</dbReference>
<dbReference type="Gene3D" id="3.40.50.150">
    <property type="entry name" value="Vaccinia Virus protein VP39"/>
    <property type="match status" value="1"/>
</dbReference>
<keyword evidence="4" id="KW-1185">Reference proteome</keyword>
<dbReference type="Gene3D" id="3.90.1580.10">
    <property type="entry name" value="paralog of FGE (formylglycine-generating enzyme)"/>
    <property type="match status" value="1"/>
</dbReference>
<name>A0A3M7SWR4_BRAPC</name>
<dbReference type="GO" id="GO:0120147">
    <property type="term" value="F:formylglycine-generating oxidase activity"/>
    <property type="evidence" value="ECO:0007669"/>
    <property type="project" value="TreeGrafter"/>
</dbReference>
<evidence type="ECO:0000259" key="2">
    <source>
        <dbReference type="Pfam" id="PF03781"/>
    </source>
</evidence>
<accession>A0A3M7SWR4</accession>
<evidence type="ECO:0000256" key="1">
    <source>
        <dbReference type="ARBA" id="ARBA00005310"/>
    </source>
</evidence>
<dbReference type="STRING" id="10195.A0A3M7SWR4"/>
<dbReference type="OrthoDB" id="659at2759"/>
<dbReference type="CDD" id="cd02440">
    <property type="entry name" value="AdoMet_MTases"/>
    <property type="match status" value="1"/>
</dbReference>
<dbReference type="NCBIfam" id="TIGR04344">
    <property type="entry name" value="ovoA_Nterm"/>
    <property type="match status" value="1"/>
</dbReference>
<feature type="domain" description="Sulfatase-modifying factor enzyme-like" evidence="2">
    <location>
        <begin position="371"/>
        <end position="527"/>
    </location>
</feature>
<organism evidence="3 4">
    <name type="scientific">Brachionus plicatilis</name>
    <name type="common">Marine rotifer</name>
    <name type="synonym">Brachionus muelleri</name>
    <dbReference type="NCBI Taxonomy" id="10195"/>
    <lineage>
        <taxon>Eukaryota</taxon>
        <taxon>Metazoa</taxon>
        <taxon>Spiralia</taxon>
        <taxon>Gnathifera</taxon>
        <taxon>Rotifera</taxon>
        <taxon>Eurotatoria</taxon>
        <taxon>Monogononta</taxon>
        <taxon>Pseudotrocha</taxon>
        <taxon>Ploima</taxon>
        <taxon>Brachionidae</taxon>
        <taxon>Brachionus</taxon>
    </lineage>
</organism>
<proteinExistence type="inferred from homology"/>
<dbReference type="PANTHER" id="PTHR23150">
    <property type="entry name" value="SULFATASE MODIFYING FACTOR 1, 2"/>
    <property type="match status" value="1"/>
</dbReference>
<comment type="similarity">
    <text evidence="1">Belongs to the sulfatase-modifying factor family.</text>
</comment>
<reference evidence="3 4" key="1">
    <citation type="journal article" date="2018" name="Sci. Rep.">
        <title>Genomic signatures of local adaptation to the degree of environmental predictability in rotifers.</title>
        <authorList>
            <person name="Franch-Gras L."/>
            <person name="Hahn C."/>
            <person name="Garcia-Roger E.M."/>
            <person name="Carmona M.J."/>
            <person name="Serra M."/>
            <person name="Gomez A."/>
        </authorList>
    </citation>
    <scope>NUCLEOTIDE SEQUENCE [LARGE SCALE GENOMIC DNA]</scope>
    <source>
        <strain evidence="3">HYR1</strain>
    </source>
</reference>
<dbReference type="SUPFAM" id="SSF56436">
    <property type="entry name" value="C-type lectin-like"/>
    <property type="match status" value="2"/>
</dbReference>
<dbReference type="Pfam" id="PF03781">
    <property type="entry name" value="FGE-sulfatase"/>
    <property type="match status" value="2"/>
</dbReference>
<dbReference type="SUPFAM" id="SSF53335">
    <property type="entry name" value="S-adenosyl-L-methionine-dependent methyltransferases"/>
    <property type="match status" value="1"/>
</dbReference>
<gene>
    <name evidence="3" type="ORF">BpHYR1_051139</name>
</gene>
<dbReference type="InterPro" id="IPR016187">
    <property type="entry name" value="CTDL_fold"/>
</dbReference>
<dbReference type="InterPro" id="IPR027577">
    <property type="entry name" value="OvoA_Nterm"/>
</dbReference>
<protein>
    <submittedName>
        <fullName evidence="3">Meiotically up-regulated protein 158-like</fullName>
    </submittedName>
</protein>
<dbReference type="EMBL" id="REGN01000672">
    <property type="protein sequence ID" value="RNA40125.1"/>
    <property type="molecule type" value="Genomic_DNA"/>
</dbReference>
<dbReference type="Proteomes" id="UP000276133">
    <property type="component" value="Unassembled WGS sequence"/>
</dbReference>
<dbReference type="InterPro" id="IPR029063">
    <property type="entry name" value="SAM-dependent_MTases_sf"/>
</dbReference>